<dbReference type="KEGG" id="kdj:28970465"/>
<dbReference type="VEuPathDB" id="FungiDB:I303_06766"/>
<dbReference type="GeneID" id="28970465"/>
<feature type="domain" description="Small ribosomal subunit protein uS10" evidence="9">
    <location>
        <begin position="82"/>
        <end position="179"/>
    </location>
</feature>
<feature type="region of interest" description="Disordered" evidence="8">
    <location>
        <begin position="27"/>
        <end position="51"/>
    </location>
</feature>
<evidence type="ECO:0000256" key="8">
    <source>
        <dbReference type="SAM" id="MobiDB-lite"/>
    </source>
</evidence>
<name>A0A1A5ZZH4_9TREE</name>
<dbReference type="PRINTS" id="PR00971">
    <property type="entry name" value="RIBOSOMALS10"/>
</dbReference>
<evidence type="ECO:0000313" key="10">
    <source>
        <dbReference type="EMBL" id="OBR83207.1"/>
    </source>
</evidence>
<accession>A0A1A5ZZH4</accession>
<gene>
    <name evidence="10" type="ORF">I303_06766</name>
    <name evidence="11" type="ORF">I303_107364</name>
</gene>
<proteinExistence type="inferred from homology"/>
<protein>
    <recommendedName>
        <fullName evidence="4">Small ribosomal subunit protein uS10m</fullName>
    </recommendedName>
    <alternativeName>
        <fullName evidence="5">37S ribosomal protein S10, mitochondrial</fullName>
    </alternativeName>
</protein>
<dbReference type="RefSeq" id="XP_018261049.1">
    <property type="nucleotide sequence ID" value="XM_018410046.1"/>
</dbReference>
<evidence type="ECO:0000256" key="7">
    <source>
        <dbReference type="ARBA" id="ARBA00065857"/>
    </source>
</evidence>
<evidence type="ECO:0000256" key="5">
    <source>
        <dbReference type="ARBA" id="ARBA00042916"/>
    </source>
</evidence>
<keyword evidence="12" id="KW-1185">Reference proteome</keyword>
<reference evidence="10" key="1">
    <citation type="submission" date="2013-07" db="EMBL/GenBank/DDBJ databases">
        <title>The Genome Sequence of Cryptococcus dejecticola CBS10117.</title>
        <authorList>
            <consortium name="The Broad Institute Genome Sequencing Platform"/>
            <person name="Cuomo C."/>
            <person name="Litvintseva A."/>
            <person name="Chen Y."/>
            <person name="Heitman J."/>
            <person name="Sun S."/>
            <person name="Springer D."/>
            <person name="Dromer F."/>
            <person name="Young S.K."/>
            <person name="Zeng Q."/>
            <person name="Gargeya S."/>
            <person name="Fitzgerald M."/>
            <person name="Abouelleil A."/>
            <person name="Alvarado L."/>
            <person name="Berlin A.M."/>
            <person name="Chapman S.B."/>
            <person name="Dewar J."/>
            <person name="Goldberg J."/>
            <person name="Griggs A."/>
            <person name="Gujja S."/>
            <person name="Hansen M."/>
            <person name="Howarth C."/>
            <person name="Imamovic A."/>
            <person name="Larimer J."/>
            <person name="McCowan C."/>
            <person name="Murphy C."/>
            <person name="Pearson M."/>
            <person name="Priest M."/>
            <person name="Roberts A."/>
            <person name="Saif S."/>
            <person name="Shea T."/>
            <person name="Sykes S."/>
            <person name="Wortman J."/>
            <person name="Nusbaum C."/>
            <person name="Birren B."/>
        </authorList>
    </citation>
    <scope>NUCLEOTIDE SEQUENCE [LARGE SCALE GENOMIC DNA]</scope>
    <source>
        <strain evidence="10">CBS 10117</strain>
    </source>
</reference>
<comment type="function">
    <text evidence="6">Involved in mitochondrial genome encoded proteins translation. Involved in the binding of tRNA to the ribosomes.</text>
</comment>
<dbReference type="STRING" id="1296121.A0A1A5ZZH4"/>
<feature type="region of interest" description="Disordered" evidence="8">
    <location>
        <begin position="225"/>
        <end position="251"/>
    </location>
</feature>
<feature type="compositionally biased region" description="Low complexity" evidence="8">
    <location>
        <begin position="27"/>
        <end position="45"/>
    </location>
</feature>
<dbReference type="SUPFAM" id="SSF54999">
    <property type="entry name" value="Ribosomal protein S10"/>
    <property type="match status" value="1"/>
</dbReference>
<evidence type="ECO:0000313" key="12">
    <source>
        <dbReference type="Proteomes" id="UP000078595"/>
    </source>
</evidence>
<dbReference type="InterPro" id="IPR036838">
    <property type="entry name" value="Ribosomal_uS10_dom_sf"/>
</dbReference>
<dbReference type="AlphaFoldDB" id="A0A1A5ZZH4"/>
<dbReference type="OrthoDB" id="366214at2759"/>
<evidence type="ECO:0000256" key="2">
    <source>
        <dbReference type="ARBA" id="ARBA00022980"/>
    </source>
</evidence>
<dbReference type="InterPro" id="IPR001848">
    <property type="entry name" value="Ribosomal_uS10"/>
</dbReference>
<dbReference type="Proteomes" id="UP000078595">
    <property type="component" value="Chromosome 9"/>
</dbReference>
<dbReference type="SMART" id="SM01403">
    <property type="entry name" value="Ribosomal_S10"/>
    <property type="match status" value="1"/>
</dbReference>
<dbReference type="HAMAP" id="MF_00508">
    <property type="entry name" value="Ribosomal_uS10"/>
    <property type="match status" value="1"/>
</dbReference>
<dbReference type="InterPro" id="IPR027486">
    <property type="entry name" value="Ribosomal_uS10_dom"/>
</dbReference>
<comment type="similarity">
    <text evidence="1">Belongs to the universal ribosomal protein uS10 family.</text>
</comment>
<comment type="subunit">
    <text evidence="7">Part of the mitochondrial small ribosomal subunit.</text>
</comment>
<evidence type="ECO:0000259" key="9">
    <source>
        <dbReference type="SMART" id="SM01403"/>
    </source>
</evidence>
<dbReference type="NCBIfam" id="TIGR01049">
    <property type="entry name" value="rpsJ_bact"/>
    <property type="match status" value="1"/>
</dbReference>
<dbReference type="GO" id="GO:0003735">
    <property type="term" value="F:structural constituent of ribosome"/>
    <property type="evidence" value="ECO:0007669"/>
    <property type="project" value="InterPro"/>
</dbReference>
<dbReference type="Pfam" id="PF00338">
    <property type="entry name" value="Ribosomal_S10"/>
    <property type="match status" value="1"/>
</dbReference>
<evidence type="ECO:0000256" key="6">
    <source>
        <dbReference type="ARBA" id="ARBA00057689"/>
    </source>
</evidence>
<dbReference type="EMBL" id="KI894034">
    <property type="protein sequence ID" value="OBR83207.1"/>
    <property type="molecule type" value="Genomic_DNA"/>
</dbReference>
<keyword evidence="2 10" id="KW-0689">Ribosomal protein</keyword>
<evidence type="ECO:0000256" key="4">
    <source>
        <dbReference type="ARBA" id="ARBA00035261"/>
    </source>
</evidence>
<evidence type="ECO:0000313" key="11">
    <source>
        <dbReference type="EMBL" id="WWC64753.1"/>
    </source>
</evidence>
<dbReference type="GO" id="GO:1990904">
    <property type="term" value="C:ribonucleoprotein complex"/>
    <property type="evidence" value="ECO:0007669"/>
    <property type="project" value="UniProtKB-KW"/>
</dbReference>
<reference evidence="11" key="2">
    <citation type="submission" date="2013-07" db="EMBL/GenBank/DDBJ databases">
        <authorList>
            <consortium name="The Broad Institute Genome Sequencing Platform"/>
            <person name="Cuomo C."/>
            <person name="Litvintseva A."/>
            <person name="Chen Y."/>
            <person name="Heitman J."/>
            <person name="Sun S."/>
            <person name="Springer D."/>
            <person name="Dromer F."/>
            <person name="Young S.K."/>
            <person name="Zeng Q."/>
            <person name="Gargeya S."/>
            <person name="Fitzgerald M."/>
            <person name="Abouelleil A."/>
            <person name="Alvarado L."/>
            <person name="Berlin A.M."/>
            <person name="Chapman S.B."/>
            <person name="Dewar J."/>
            <person name="Goldberg J."/>
            <person name="Griggs A."/>
            <person name="Gujja S."/>
            <person name="Hansen M."/>
            <person name="Howarth C."/>
            <person name="Imamovic A."/>
            <person name="Larimer J."/>
            <person name="McCowan C."/>
            <person name="Murphy C."/>
            <person name="Pearson M."/>
            <person name="Priest M."/>
            <person name="Roberts A."/>
            <person name="Saif S."/>
            <person name="Shea T."/>
            <person name="Sykes S."/>
            <person name="Wortman J."/>
            <person name="Nusbaum C."/>
            <person name="Birren B."/>
        </authorList>
    </citation>
    <scope>NUCLEOTIDE SEQUENCE</scope>
    <source>
        <strain evidence="11">CBS 10117</strain>
    </source>
</reference>
<dbReference type="PANTHER" id="PTHR11700">
    <property type="entry name" value="30S RIBOSOMAL PROTEIN S10 FAMILY MEMBER"/>
    <property type="match status" value="1"/>
</dbReference>
<organism evidence="10">
    <name type="scientific">Kwoniella dejecticola CBS 10117</name>
    <dbReference type="NCBI Taxonomy" id="1296121"/>
    <lineage>
        <taxon>Eukaryota</taxon>
        <taxon>Fungi</taxon>
        <taxon>Dikarya</taxon>
        <taxon>Basidiomycota</taxon>
        <taxon>Agaricomycotina</taxon>
        <taxon>Tremellomycetes</taxon>
        <taxon>Tremellales</taxon>
        <taxon>Cryptococcaceae</taxon>
        <taxon>Kwoniella</taxon>
    </lineage>
</organism>
<reference evidence="11" key="3">
    <citation type="submission" date="2024-02" db="EMBL/GenBank/DDBJ databases">
        <title>Comparative genomics of Cryptococcus and Kwoniella reveals pathogenesis evolution and contrasting modes of karyotype evolution via chromosome fusion or intercentromeric recombination.</title>
        <authorList>
            <person name="Coelho M.A."/>
            <person name="David-Palma M."/>
            <person name="Shea T."/>
            <person name="Bowers K."/>
            <person name="McGinley-Smith S."/>
            <person name="Mohammad A.W."/>
            <person name="Gnirke A."/>
            <person name="Yurkov A.M."/>
            <person name="Nowrousian M."/>
            <person name="Sun S."/>
            <person name="Cuomo C.A."/>
            <person name="Heitman J."/>
        </authorList>
    </citation>
    <scope>NUCLEOTIDE SEQUENCE</scope>
    <source>
        <strain evidence="11">CBS 10117</strain>
    </source>
</reference>
<sequence>MALPSARSALAAFPRLTISNAVASSSRYFSSSSPRPASVPTPTTVSEDRETALPVPFPKINKYLSFPKVTPHRPTHGVHVATLHLQSYQSYNLDLTTQFAVHSAHSLNIPTSLPAFLPRERSLYTVLKSPFVKKKAQENFERRTHKRAIKVFDSTKEAVDLWLRYLRQNGLPGVGMKAYIHEYVEVGFGKKEQQELGQQQQVLSEKKIQDAAQDLVKALSAESEQAEGNALSEGKDVNAESAVNEAAKEKS</sequence>
<evidence type="ECO:0000256" key="1">
    <source>
        <dbReference type="ARBA" id="ARBA00007102"/>
    </source>
</evidence>
<dbReference type="FunFam" id="3.30.70.600:FF:000003">
    <property type="entry name" value="30S ribosomal protein S10"/>
    <property type="match status" value="1"/>
</dbReference>
<dbReference type="Gene3D" id="3.30.70.600">
    <property type="entry name" value="Ribosomal protein S10 domain"/>
    <property type="match status" value="1"/>
</dbReference>
<keyword evidence="3" id="KW-0687">Ribonucleoprotein</keyword>
<dbReference type="EMBL" id="CP144538">
    <property type="protein sequence ID" value="WWC64753.1"/>
    <property type="molecule type" value="Genomic_DNA"/>
</dbReference>
<evidence type="ECO:0000256" key="3">
    <source>
        <dbReference type="ARBA" id="ARBA00023274"/>
    </source>
</evidence>
<dbReference type="GO" id="GO:0005840">
    <property type="term" value="C:ribosome"/>
    <property type="evidence" value="ECO:0007669"/>
    <property type="project" value="UniProtKB-KW"/>
</dbReference>
<dbReference type="GO" id="GO:0006412">
    <property type="term" value="P:translation"/>
    <property type="evidence" value="ECO:0007669"/>
    <property type="project" value="InterPro"/>
</dbReference>